<reference evidence="3 4" key="1">
    <citation type="submission" date="2013-03" db="EMBL/GenBank/DDBJ databases">
        <title>The Genome Sequence of Phialophora europaea CBS 101466.</title>
        <authorList>
            <consortium name="The Broad Institute Genomics Platform"/>
            <person name="Cuomo C."/>
            <person name="de Hoog S."/>
            <person name="Gorbushina A."/>
            <person name="Walker B."/>
            <person name="Young S.K."/>
            <person name="Zeng Q."/>
            <person name="Gargeya S."/>
            <person name="Fitzgerald M."/>
            <person name="Haas B."/>
            <person name="Abouelleil A."/>
            <person name="Allen A.W."/>
            <person name="Alvarado L."/>
            <person name="Arachchi H.M."/>
            <person name="Berlin A.M."/>
            <person name="Chapman S.B."/>
            <person name="Gainer-Dewar J."/>
            <person name="Goldberg J."/>
            <person name="Griggs A."/>
            <person name="Gujja S."/>
            <person name="Hansen M."/>
            <person name="Howarth C."/>
            <person name="Imamovic A."/>
            <person name="Ireland A."/>
            <person name="Larimer J."/>
            <person name="McCowan C."/>
            <person name="Murphy C."/>
            <person name="Pearson M."/>
            <person name="Poon T.W."/>
            <person name="Priest M."/>
            <person name="Roberts A."/>
            <person name="Saif S."/>
            <person name="Shea T."/>
            <person name="Sisk P."/>
            <person name="Sykes S."/>
            <person name="Wortman J."/>
            <person name="Nusbaum C."/>
            <person name="Birren B."/>
        </authorList>
    </citation>
    <scope>NUCLEOTIDE SEQUENCE [LARGE SCALE GENOMIC DNA]</scope>
    <source>
        <strain evidence="3 4">CBS 101466</strain>
    </source>
</reference>
<dbReference type="HOGENOM" id="CLU_010290_0_0_1"/>
<evidence type="ECO:0000313" key="4">
    <source>
        <dbReference type="Proteomes" id="UP000030752"/>
    </source>
</evidence>
<dbReference type="EMBL" id="KB822723">
    <property type="protein sequence ID" value="ETN37640.1"/>
    <property type="molecule type" value="Genomic_DNA"/>
</dbReference>
<feature type="compositionally biased region" description="Polar residues" evidence="1">
    <location>
        <begin position="333"/>
        <end position="345"/>
    </location>
</feature>
<dbReference type="InterPro" id="IPR025261">
    <property type="entry name" value="Atos-like_cons_dom"/>
</dbReference>
<proteinExistence type="predicted"/>
<feature type="compositionally biased region" description="Polar residues" evidence="1">
    <location>
        <begin position="609"/>
        <end position="619"/>
    </location>
</feature>
<dbReference type="OrthoDB" id="8625101at2759"/>
<evidence type="ECO:0000256" key="1">
    <source>
        <dbReference type="SAM" id="MobiDB-lite"/>
    </source>
</evidence>
<dbReference type="Pfam" id="PF13889">
    <property type="entry name" value="Chromosome_seg"/>
    <property type="match status" value="1"/>
</dbReference>
<dbReference type="InterPro" id="IPR051506">
    <property type="entry name" value="ATOS_Transcription_Regulators"/>
</dbReference>
<dbReference type="InParanoid" id="W2RMT4"/>
<feature type="compositionally biased region" description="Polar residues" evidence="1">
    <location>
        <begin position="682"/>
        <end position="696"/>
    </location>
</feature>
<dbReference type="AlphaFoldDB" id="W2RMT4"/>
<feature type="region of interest" description="Disordered" evidence="1">
    <location>
        <begin position="609"/>
        <end position="638"/>
    </location>
</feature>
<dbReference type="SMART" id="SM01177">
    <property type="entry name" value="DUF4210"/>
    <property type="match status" value="1"/>
</dbReference>
<dbReference type="InterPro" id="IPR033473">
    <property type="entry name" value="Atos-like_C"/>
</dbReference>
<feature type="compositionally biased region" description="Basic and acidic residues" evidence="1">
    <location>
        <begin position="58"/>
        <end position="71"/>
    </location>
</feature>
<keyword evidence="4" id="KW-1185">Reference proteome</keyword>
<dbReference type="GeneID" id="19974602"/>
<dbReference type="RefSeq" id="XP_008719809.1">
    <property type="nucleotide sequence ID" value="XM_008721587.1"/>
</dbReference>
<dbReference type="PANTHER" id="PTHR13199">
    <property type="entry name" value="GH03947P"/>
    <property type="match status" value="1"/>
</dbReference>
<feature type="region of interest" description="Disordered" evidence="1">
    <location>
        <begin position="666"/>
        <end position="765"/>
    </location>
</feature>
<gene>
    <name evidence="3" type="ORF">HMPREF1541_07263</name>
</gene>
<accession>W2RMT4</accession>
<dbReference type="eggNOG" id="KOG2306">
    <property type="taxonomic scope" value="Eukaryota"/>
</dbReference>
<feature type="region of interest" description="Disordered" evidence="1">
    <location>
        <begin position="22"/>
        <end position="71"/>
    </location>
</feature>
<feature type="compositionally biased region" description="Basic and acidic residues" evidence="1">
    <location>
        <begin position="753"/>
        <end position="765"/>
    </location>
</feature>
<dbReference type="VEuPathDB" id="FungiDB:HMPREF1541_07263"/>
<feature type="domain" description="Atos-like conserved" evidence="2">
    <location>
        <begin position="344"/>
        <end position="418"/>
    </location>
</feature>
<protein>
    <recommendedName>
        <fullName evidence="2">Atos-like conserved domain-containing protein</fullName>
    </recommendedName>
</protein>
<dbReference type="STRING" id="1220924.W2RMT4"/>
<organism evidence="3 4">
    <name type="scientific">Cyphellophora europaea (strain CBS 101466)</name>
    <name type="common">Phialophora europaea</name>
    <dbReference type="NCBI Taxonomy" id="1220924"/>
    <lineage>
        <taxon>Eukaryota</taxon>
        <taxon>Fungi</taxon>
        <taxon>Dikarya</taxon>
        <taxon>Ascomycota</taxon>
        <taxon>Pezizomycotina</taxon>
        <taxon>Eurotiomycetes</taxon>
        <taxon>Chaetothyriomycetidae</taxon>
        <taxon>Chaetothyriales</taxon>
        <taxon>Cyphellophoraceae</taxon>
        <taxon>Cyphellophora</taxon>
    </lineage>
</organism>
<name>W2RMT4_CYPE1</name>
<feature type="compositionally biased region" description="Polar residues" evidence="1">
    <location>
        <begin position="306"/>
        <end position="324"/>
    </location>
</feature>
<sequence length="765" mass="84333">MPFVFGPETFWRRPIKRRKITESLAMARYRPENEQTSPDPEQRDDQYAATDTQPAPRDSSEEAEIRTSDREELIQCIKRGQRPTWVPKPNLEALCAEANAQAEGRVSSVSKQPQEDVWMEEAKPEAEQARPSTPISHATPRPPSALHTGDFHESSSAYGSPLQIPPRMNPNSASPPVPDADSPAHWIPPSLFGRFQRHTSDPAAFDPIPLDIRQRSRAPSLGSSLSSSFVMRAPTSPLVNAVNNPSLDFSEVHPPPRPQNRADRRKTLPSPMTSALQFSSLESSPSITPPSFRREATVPRNHQPRRSLTSFTYQPAPSASTVYPSRQRRLSHASETSPRQRTSMVGSFEESIIRGRMSTAPSKPLEFVAKIGVMGKGKCPEKLKCPAHVTVPFPAVFYSYPSTSGPRTISDDSPSPYVGTIDLQHNLIAPEQMPRKKQRPSLSDANAMTAERIQPQDTSISEGRAADNTAKGTHTRKSAIGGAYRVPQQGQLQIIVKNPNNTAVKLFLVPYDLDGMQPGTKTFVRQRSFSTGPILENVLSDKPIQDPLSGKHVLRYLIHLKFCCLGKGRFYLYDGVKIVFANRVPDGKEKLRNEVQIPEPKFSALVLRNSQPNSRSQSGAEGFLPSPSPSPSPVLASPQLDMMDGLVHSSSPVSFSSPQLLFHTQQKQTQILHQEVSPAEVPQTSNGSSSHGSRPTSPEVHGFLRSSISQRGSPVPWGTAMDLQPRSPSPVFNGDGLLSRKLRELGRQTAKTSLDDNRDIDHKEV</sequence>
<feature type="compositionally biased region" description="Pro residues" evidence="1">
    <location>
        <begin position="163"/>
        <end position="178"/>
    </location>
</feature>
<feature type="region of interest" description="Disordered" evidence="1">
    <location>
        <begin position="456"/>
        <end position="476"/>
    </location>
</feature>
<dbReference type="Pfam" id="PF13915">
    <property type="entry name" value="DUF4210"/>
    <property type="match status" value="1"/>
</dbReference>
<dbReference type="PANTHER" id="PTHR13199:SF11">
    <property type="entry name" value="PROTEIN ATOSSA"/>
    <property type="match status" value="1"/>
</dbReference>
<feature type="region of interest" description="Disordered" evidence="1">
    <location>
        <begin position="242"/>
        <end position="345"/>
    </location>
</feature>
<feature type="region of interest" description="Disordered" evidence="1">
    <location>
        <begin position="100"/>
        <end position="210"/>
    </location>
</feature>
<dbReference type="Proteomes" id="UP000030752">
    <property type="component" value="Unassembled WGS sequence"/>
</dbReference>
<feature type="compositionally biased region" description="Polar residues" evidence="1">
    <location>
        <begin position="270"/>
        <end position="286"/>
    </location>
</feature>
<evidence type="ECO:0000259" key="2">
    <source>
        <dbReference type="SMART" id="SM01177"/>
    </source>
</evidence>
<evidence type="ECO:0000313" key="3">
    <source>
        <dbReference type="EMBL" id="ETN37640.1"/>
    </source>
</evidence>